<dbReference type="InterPro" id="IPR029068">
    <property type="entry name" value="Glyas_Bleomycin-R_OHBP_Dase"/>
</dbReference>
<dbReference type="Pfam" id="PF18029">
    <property type="entry name" value="Glyoxalase_6"/>
    <property type="match status" value="2"/>
</dbReference>
<dbReference type="OrthoDB" id="3212826at2"/>
<dbReference type="EMBL" id="VLNY01000002">
    <property type="protein sequence ID" value="KAA0023892.1"/>
    <property type="molecule type" value="Genomic_DNA"/>
</dbReference>
<gene>
    <name evidence="2" type="ORF">FOY51_04720</name>
</gene>
<protein>
    <submittedName>
        <fullName evidence="2">VOC family protein</fullName>
    </submittedName>
</protein>
<name>A0A5A7SFE8_9NOCA</name>
<sequence>MSTMTFKDLCIDAVDAERLGNFWAGALGLEARSAGDDSNGDVQLVGPTDRHTIWVNRVPEPQTVKHRIHLDVNVASIDELTQLGATVVDPETFPWTLMADAEGGEFCAFVRKGEITHRLYEIGVDCGNSADECHGLAAWWAEAFGASLNDDDSGYSYIEGIPGAPFDSIDFVPVPEPKVGKNRIHLDVFGDVDDLVAAGATVLRAQDDEIAWTVLADPAGNEFCVFPLPAT</sequence>
<dbReference type="SUPFAM" id="SSF54593">
    <property type="entry name" value="Glyoxalase/Bleomycin resistance protein/Dihydroxybiphenyl dioxygenase"/>
    <property type="match status" value="2"/>
</dbReference>
<accession>A0A5A7SFE8</accession>
<comment type="caution">
    <text evidence="2">The sequence shown here is derived from an EMBL/GenBank/DDBJ whole genome shotgun (WGS) entry which is preliminary data.</text>
</comment>
<keyword evidence="3" id="KW-1185">Reference proteome</keyword>
<reference evidence="2 3" key="1">
    <citation type="submission" date="2019-07" db="EMBL/GenBank/DDBJ databases">
        <title>Rhodococcus cavernicolus sp. nov., isolated from a cave.</title>
        <authorList>
            <person name="Lee S.D."/>
        </authorList>
    </citation>
    <scope>NUCLEOTIDE SEQUENCE [LARGE SCALE GENOMIC DNA]</scope>
    <source>
        <strain evidence="2 3">C1-24</strain>
    </source>
</reference>
<evidence type="ECO:0000313" key="2">
    <source>
        <dbReference type="EMBL" id="KAA0023892.1"/>
    </source>
</evidence>
<dbReference type="InterPro" id="IPR041581">
    <property type="entry name" value="Glyoxalase_6"/>
</dbReference>
<dbReference type="AlphaFoldDB" id="A0A5A7SFE8"/>
<dbReference type="PANTHER" id="PTHR35908:SF1">
    <property type="entry name" value="CONSERVED PROTEIN"/>
    <property type="match status" value="1"/>
</dbReference>
<dbReference type="RefSeq" id="WP_149429052.1">
    <property type="nucleotide sequence ID" value="NZ_VLNY01000002.1"/>
</dbReference>
<dbReference type="Gene3D" id="3.10.180.10">
    <property type="entry name" value="2,3-Dihydroxybiphenyl 1,2-Dioxygenase, domain 1"/>
    <property type="match status" value="2"/>
</dbReference>
<feature type="domain" description="Glyoxalase-like" evidence="1">
    <location>
        <begin position="9"/>
        <end position="108"/>
    </location>
</feature>
<dbReference type="Proteomes" id="UP000322244">
    <property type="component" value="Unassembled WGS sequence"/>
</dbReference>
<dbReference type="PANTHER" id="PTHR35908">
    <property type="entry name" value="HYPOTHETICAL FUSION PROTEIN"/>
    <property type="match status" value="1"/>
</dbReference>
<feature type="domain" description="Glyoxalase-like" evidence="1">
    <location>
        <begin position="130"/>
        <end position="226"/>
    </location>
</feature>
<evidence type="ECO:0000313" key="3">
    <source>
        <dbReference type="Proteomes" id="UP000322244"/>
    </source>
</evidence>
<organism evidence="2 3">
    <name type="scientific">Antrihabitans cavernicola</name>
    <dbReference type="NCBI Taxonomy" id="2495913"/>
    <lineage>
        <taxon>Bacteria</taxon>
        <taxon>Bacillati</taxon>
        <taxon>Actinomycetota</taxon>
        <taxon>Actinomycetes</taxon>
        <taxon>Mycobacteriales</taxon>
        <taxon>Nocardiaceae</taxon>
        <taxon>Antrihabitans</taxon>
    </lineage>
</organism>
<proteinExistence type="predicted"/>
<evidence type="ECO:0000259" key="1">
    <source>
        <dbReference type="Pfam" id="PF18029"/>
    </source>
</evidence>